<evidence type="ECO:0000256" key="1">
    <source>
        <dbReference type="ARBA" id="ARBA00000085"/>
    </source>
</evidence>
<dbReference type="Pfam" id="PF00512">
    <property type="entry name" value="HisKA"/>
    <property type="match status" value="1"/>
</dbReference>
<keyword evidence="8" id="KW-0902">Two-component regulatory system</keyword>
<evidence type="ECO:0000313" key="14">
    <source>
        <dbReference type="Proteomes" id="UP000182427"/>
    </source>
</evidence>
<dbReference type="PROSITE" id="PS50109">
    <property type="entry name" value="HIS_KIN"/>
    <property type="match status" value="1"/>
</dbReference>
<feature type="domain" description="PAS" evidence="12">
    <location>
        <begin position="146"/>
        <end position="189"/>
    </location>
</feature>
<dbReference type="InterPro" id="IPR004358">
    <property type="entry name" value="Sig_transdc_His_kin-like_C"/>
</dbReference>
<feature type="domain" description="Response regulatory" evidence="11">
    <location>
        <begin position="12"/>
        <end position="128"/>
    </location>
</feature>
<evidence type="ECO:0000313" key="13">
    <source>
        <dbReference type="EMBL" id="SDF36692.1"/>
    </source>
</evidence>
<dbReference type="PROSITE" id="PS50110">
    <property type="entry name" value="RESPONSE_REGULATORY"/>
    <property type="match status" value="1"/>
</dbReference>
<dbReference type="InterPro" id="IPR035965">
    <property type="entry name" value="PAS-like_dom_sf"/>
</dbReference>
<dbReference type="Pfam" id="PF02518">
    <property type="entry name" value="HATPase_c"/>
    <property type="match status" value="1"/>
</dbReference>
<evidence type="ECO:0000259" key="11">
    <source>
        <dbReference type="PROSITE" id="PS50110"/>
    </source>
</evidence>
<dbReference type="Pfam" id="PF13188">
    <property type="entry name" value="PAS_8"/>
    <property type="match status" value="1"/>
</dbReference>
<dbReference type="SMART" id="SM00388">
    <property type="entry name" value="HisKA"/>
    <property type="match status" value="1"/>
</dbReference>
<dbReference type="PANTHER" id="PTHR43065:SF46">
    <property type="entry name" value="C4-DICARBOXYLATE TRANSPORT SENSOR PROTEIN DCTB"/>
    <property type="match status" value="1"/>
</dbReference>
<accession>A0A1G7KHL7</accession>
<keyword evidence="3 9" id="KW-0597">Phosphoprotein</keyword>
<dbReference type="Gene3D" id="1.10.287.130">
    <property type="match status" value="1"/>
</dbReference>
<dbReference type="OrthoDB" id="9761263at2"/>
<dbReference type="PANTHER" id="PTHR43065">
    <property type="entry name" value="SENSOR HISTIDINE KINASE"/>
    <property type="match status" value="1"/>
</dbReference>
<dbReference type="InterPro" id="IPR003594">
    <property type="entry name" value="HATPase_dom"/>
</dbReference>
<gene>
    <name evidence="13" type="ORF">SAMN05444167_2189</name>
</gene>
<evidence type="ECO:0000256" key="9">
    <source>
        <dbReference type="PROSITE-ProRule" id="PRU00169"/>
    </source>
</evidence>
<proteinExistence type="predicted"/>
<dbReference type="PRINTS" id="PR00344">
    <property type="entry name" value="BCTRLSENSOR"/>
</dbReference>
<evidence type="ECO:0000256" key="4">
    <source>
        <dbReference type="ARBA" id="ARBA00022679"/>
    </source>
</evidence>
<dbReference type="AlphaFoldDB" id="A0A1G7KHL7"/>
<dbReference type="SMART" id="SM00387">
    <property type="entry name" value="HATPase_c"/>
    <property type="match status" value="1"/>
</dbReference>
<dbReference type="InterPro" id="IPR000014">
    <property type="entry name" value="PAS"/>
</dbReference>
<dbReference type="EMBL" id="LT629690">
    <property type="protein sequence ID" value="SDF36692.1"/>
    <property type="molecule type" value="Genomic_DNA"/>
</dbReference>
<keyword evidence="14" id="KW-1185">Reference proteome</keyword>
<dbReference type="SUPFAM" id="SSF55785">
    <property type="entry name" value="PYP-like sensor domain (PAS domain)"/>
    <property type="match status" value="1"/>
</dbReference>
<evidence type="ECO:0000256" key="3">
    <source>
        <dbReference type="ARBA" id="ARBA00022553"/>
    </source>
</evidence>
<dbReference type="RefSeq" id="WP_083345163.1">
    <property type="nucleotide sequence ID" value="NZ_LT629690.1"/>
</dbReference>
<dbReference type="GO" id="GO:0000155">
    <property type="term" value="F:phosphorelay sensor kinase activity"/>
    <property type="evidence" value="ECO:0007669"/>
    <property type="project" value="InterPro"/>
</dbReference>
<dbReference type="CDD" id="cd00130">
    <property type="entry name" value="PAS"/>
    <property type="match status" value="1"/>
</dbReference>
<evidence type="ECO:0000256" key="8">
    <source>
        <dbReference type="ARBA" id="ARBA00023012"/>
    </source>
</evidence>
<dbReference type="SUPFAM" id="SSF47384">
    <property type="entry name" value="Homodimeric domain of signal transducing histidine kinase"/>
    <property type="match status" value="1"/>
</dbReference>
<comment type="catalytic activity">
    <reaction evidence="1">
        <text>ATP + protein L-histidine = ADP + protein N-phospho-L-histidine.</text>
        <dbReference type="EC" id="2.7.13.3"/>
    </reaction>
</comment>
<feature type="domain" description="Histidine kinase" evidence="10">
    <location>
        <begin position="285"/>
        <end position="501"/>
    </location>
</feature>
<dbReference type="SMART" id="SM00448">
    <property type="entry name" value="REC"/>
    <property type="match status" value="1"/>
</dbReference>
<organism evidence="13 14">
    <name type="scientific">Terriglobus roseus</name>
    <dbReference type="NCBI Taxonomy" id="392734"/>
    <lineage>
        <taxon>Bacteria</taxon>
        <taxon>Pseudomonadati</taxon>
        <taxon>Acidobacteriota</taxon>
        <taxon>Terriglobia</taxon>
        <taxon>Terriglobales</taxon>
        <taxon>Acidobacteriaceae</taxon>
        <taxon>Terriglobus</taxon>
    </lineage>
</organism>
<dbReference type="InterPro" id="IPR036097">
    <property type="entry name" value="HisK_dim/P_sf"/>
</dbReference>
<dbReference type="Gene3D" id="3.30.450.20">
    <property type="entry name" value="PAS domain"/>
    <property type="match status" value="1"/>
</dbReference>
<dbReference type="InterPro" id="IPR001789">
    <property type="entry name" value="Sig_transdc_resp-reg_receiver"/>
</dbReference>
<dbReference type="SMART" id="SM00091">
    <property type="entry name" value="PAS"/>
    <property type="match status" value="1"/>
</dbReference>
<dbReference type="Pfam" id="PF00072">
    <property type="entry name" value="Response_reg"/>
    <property type="match status" value="1"/>
</dbReference>
<dbReference type="Gene3D" id="3.40.50.2300">
    <property type="match status" value="1"/>
</dbReference>
<keyword evidence="5" id="KW-0547">Nucleotide-binding</keyword>
<name>A0A1G7KHL7_9BACT</name>
<dbReference type="Gene3D" id="3.30.565.10">
    <property type="entry name" value="Histidine kinase-like ATPase, C-terminal domain"/>
    <property type="match status" value="1"/>
</dbReference>
<keyword evidence="7" id="KW-0067">ATP-binding</keyword>
<dbReference type="SUPFAM" id="SSF52172">
    <property type="entry name" value="CheY-like"/>
    <property type="match status" value="1"/>
</dbReference>
<dbReference type="PROSITE" id="PS50112">
    <property type="entry name" value="PAS"/>
    <property type="match status" value="1"/>
</dbReference>
<dbReference type="CDD" id="cd00156">
    <property type="entry name" value="REC"/>
    <property type="match status" value="1"/>
</dbReference>
<dbReference type="InterPro" id="IPR005467">
    <property type="entry name" value="His_kinase_dom"/>
</dbReference>
<dbReference type="CDD" id="cd00082">
    <property type="entry name" value="HisKA"/>
    <property type="match status" value="1"/>
</dbReference>
<evidence type="ECO:0000256" key="7">
    <source>
        <dbReference type="ARBA" id="ARBA00022840"/>
    </source>
</evidence>
<reference evidence="13 14" key="1">
    <citation type="submission" date="2016-10" db="EMBL/GenBank/DDBJ databases">
        <authorList>
            <person name="de Groot N.N."/>
        </authorList>
    </citation>
    <scope>NUCLEOTIDE SEQUENCE [LARGE SCALE GENOMIC DNA]</scope>
    <source>
        <strain evidence="13 14">GAS232</strain>
    </source>
</reference>
<dbReference type="GO" id="GO:0005524">
    <property type="term" value="F:ATP binding"/>
    <property type="evidence" value="ECO:0007669"/>
    <property type="project" value="UniProtKB-KW"/>
</dbReference>
<evidence type="ECO:0000256" key="2">
    <source>
        <dbReference type="ARBA" id="ARBA00012438"/>
    </source>
</evidence>
<dbReference type="InterPro" id="IPR003661">
    <property type="entry name" value="HisK_dim/P_dom"/>
</dbReference>
<dbReference type="Proteomes" id="UP000182427">
    <property type="component" value="Chromosome I"/>
</dbReference>
<protein>
    <recommendedName>
        <fullName evidence="2">histidine kinase</fullName>
        <ecNumber evidence="2">2.7.13.3</ecNumber>
    </recommendedName>
</protein>
<feature type="modified residue" description="4-aspartylphosphate" evidence="9">
    <location>
        <position position="63"/>
    </location>
</feature>
<keyword evidence="4" id="KW-0808">Transferase</keyword>
<evidence type="ECO:0000256" key="6">
    <source>
        <dbReference type="ARBA" id="ARBA00022777"/>
    </source>
</evidence>
<dbReference type="SUPFAM" id="SSF55874">
    <property type="entry name" value="ATPase domain of HSP90 chaperone/DNA topoisomerase II/histidine kinase"/>
    <property type="match status" value="1"/>
</dbReference>
<evidence type="ECO:0000259" key="10">
    <source>
        <dbReference type="PROSITE" id="PS50109"/>
    </source>
</evidence>
<dbReference type="InterPro" id="IPR036890">
    <property type="entry name" value="HATPase_C_sf"/>
</dbReference>
<dbReference type="EC" id="2.7.13.3" evidence="2"/>
<sequence length="526" mass="58007">MPTPELEARRISLLLVEDNQDDAALLERFLKRNGFAPLVTRVETAEEMSAAIAAHPPDVVIADYNLPRFSGPEALDLVRQSGFDLPFVMMSGAISEETAVESMRRGAQDYVTKQNLARLVPVLERELREAAARRSRVAAERALELAEMRFHRLVDAMPLGLLIGQSSGRITYANDAAVRLLGYGEVELMTGTISLMNILPGLQKSFIALNSDEMKEPFEFVCLTASGEQIETLVGLTFLDREGVNRTEENREIAVFIADLRHQKKSEEVLRRTEKLAVAGRLAASIAHEINNPLAAITNCLYLVQQSQMDEMGRSYLEMAQKELDRVAQITVQTLRFHRQSSRPVHTEPGELVETVVALFESRIRRQSVTISKRFRSTQPLFAYEGEVRQVIVNLLGNAIDAMPSGGRLVIRTAEANDQVTGTKGLILTISDTGSGMDQETIDHLFEPFFSTKGVTGTGLGLWVSKEIVDRHHGRIQVRSRKAREGQGGGTTFRIFLPLGGVPASASGAEAIDSLDRSDVRTGIVA</sequence>
<evidence type="ECO:0000256" key="5">
    <source>
        <dbReference type="ARBA" id="ARBA00022741"/>
    </source>
</evidence>
<keyword evidence="6 13" id="KW-0418">Kinase</keyword>
<dbReference type="InterPro" id="IPR011006">
    <property type="entry name" value="CheY-like_superfamily"/>
</dbReference>
<evidence type="ECO:0000259" key="12">
    <source>
        <dbReference type="PROSITE" id="PS50112"/>
    </source>
</evidence>